<name>A0A0A1UAF9_ENTIV</name>
<dbReference type="OrthoDB" id="275177at2759"/>
<dbReference type="RefSeq" id="XP_004256942.1">
    <property type="nucleotide sequence ID" value="XM_004256894.1"/>
</dbReference>
<proteinExistence type="predicted"/>
<dbReference type="Gene3D" id="3.40.50.300">
    <property type="entry name" value="P-loop containing nucleotide triphosphate hydrolases"/>
    <property type="match status" value="1"/>
</dbReference>
<reference evidence="1 2" key="1">
    <citation type="submission" date="2012-10" db="EMBL/GenBank/DDBJ databases">
        <authorList>
            <person name="Zafar N."/>
            <person name="Inman J."/>
            <person name="Hall N."/>
            <person name="Lorenzi H."/>
            <person name="Caler E."/>
        </authorList>
    </citation>
    <scope>NUCLEOTIDE SEQUENCE [LARGE SCALE GENOMIC DNA]</scope>
    <source>
        <strain evidence="1 2">IP1</strain>
    </source>
</reference>
<dbReference type="KEGG" id="eiv:EIN_406350"/>
<dbReference type="AlphaFoldDB" id="A0A0A1UAF9"/>
<dbReference type="OMA" id="CLIGCER"/>
<sequence>MSQGNTAEHDKEVKICLIGCERSGKTTILNIWKGEGFDSVYSQTDEINSVPVSVILADGRHLTVQVCSTCNEVRSTTEMQCDCAGKQIKNSRTTVDSYISDCLIHVFVASKEDKNNSGFLNGFLNSPFYRKSTPKARYLIVTKAKEEDASNGGLVGVCDTYHLKRYDVDCQTDGNVLMDILKEIVKEYVGEQPAPPQEIKPESTHGKKCSCVLC</sequence>
<dbReference type="Proteomes" id="UP000014680">
    <property type="component" value="Unassembled WGS sequence"/>
</dbReference>
<organism evidence="1 2">
    <name type="scientific">Entamoeba invadens IP1</name>
    <dbReference type="NCBI Taxonomy" id="370355"/>
    <lineage>
        <taxon>Eukaryota</taxon>
        <taxon>Amoebozoa</taxon>
        <taxon>Evosea</taxon>
        <taxon>Archamoebae</taxon>
        <taxon>Mastigamoebida</taxon>
        <taxon>Entamoebidae</taxon>
        <taxon>Entamoeba</taxon>
    </lineage>
</organism>
<dbReference type="GeneID" id="14888968"/>
<evidence type="ECO:0000313" key="2">
    <source>
        <dbReference type="Proteomes" id="UP000014680"/>
    </source>
</evidence>
<evidence type="ECO:0000313" key="1">
    <source>
        <dbReference type="EMBL" id="ELP90171.1"/>
    </source>
</evidence>
<dbReference type="InterPro" id="IPR027417">
    <property type="entry name" value="P-loop_NTPase"/>
</dbReference>
<dbReference type="VEuPathDB" id="AmoebaDB:EIN_406350"/>
<protein>
    <submittedName>
        <fullName evidence="1">Uncharacterized protein</fullName>
    </submittedName>
</protein>
<dbReference type="SUPFAM" id="SSF52540">
    <property type="entry name" value="P-loop containing nucleoside triphosphate hydrolases"/>
    <property type="match status" value="1"/>
</dbReference>
<gene>
    <name evidence="1" type="ORF">EIN_406350</name>
</gene>
<dbReference type="EMBL" id="KB206537">
    <property type="protein sequence ID" value="ELP90171.1"/>
    <property type="molecule type" value="Genomic_DNA"/>
</dbReference>
<keyword evidence="2" id="KW-1185">Reference proteome</keyword>
<accession>A0A0A1UAF9</accession>